<evidence type="ECO:0000313" key="3">
    <source>
        <dbReference type="Proteomes" id="UP000886595"/>
    </source>
</evidence>
<dbReference type="OrthoDB" id="1630099at2759"/>
<evidence type="ECO:0000256" key="1">
    <source>
        <dbReference type="SAM" id="MobiDB-lite"/>
    </source>
</evidence>
<evidence type="ECO:0000313" key="2">
    <source>
        <dbReference type="EMBL" id="KAG2310032.1"/>
    </source>
</evidence>
<feature type="compositionally biased region" description="Polar residues" evidence="1">
    <location>
        <begin position="71"/>
        <end position="85"/>
    </location>
</feature>
<feature type="compositionally biased region" description="Polar residues" evidence="1">
    <location>
        <begin position="617"/>
        <end position="630"/>
    </location>
</feature>
<dbReference type="PANTHER" id="PTHR31267:SF7">
    <property type="entry name" value="DENTIN SIALOPHOSPHOPROTEIN-LIKE PROTEIN"/>
    <property type="match status" value="1"/>
</dbReference>
<protein>
    <submittedName>
        <fullName evidence="2">Uncharacterized protein</fullName>
    </submittedName>
</protein>
<gene>
    <name evidence="2" type="ORF">Bca52824_021589</name>
</gene>
<reference evidence="2 3" key="1">
    <citation type="submission" date="2020-02" db="EMBL/GenBank/DDBJ databases">
        <authorList>
            <person name="Ma Q."/>
            <person name="Huang Y."/>
            <person name="Song X."/>
            <person name="Pei D."/>
        </authorList>
    </citation>
    <scope>NUCLEOTIDE SEQUENCE [LARGE SCALE GENOMIC DNA]</scope>
    <source>
        <strain evidence="2">Sxm20200214</strain>
        <tissue evidence="2">Leaf</tissue>
    </source>
</reference>
<comment type="caution">
    <text evidence="2">The sequence shown here is derived from an EMBL/GenBank/DDBJ whole genome shotgun (WGS) entry which is preliminary data.</text>
</comment>
<sequence>MSFTGNLMFSNSDLFDACPSLQSGSWSALMQFAVAETSSDDAGVHQSVWGNTSTAPHVNSSNTLRDRVHSDSTQTDVQHLHNSSGHGLLEKPVTQRSQMAGNIFQSSGSGIDGQNNSCSIPKTEGIEDRLSIWNAASNPNLADLKEQNNNFTQNLQMHRESYGFRTAGAGNVSRDVQGNIQQQRDINSMEKATPQLNVSTLPDGKETQSGHVGVRPSIPRKFQYHPMGNIDVTDEPGREFFSLGGQRLLVSQLWTYALIRYGHVSQNELNCTNKAFKGMVSENSPSSSDNQVKSASSRLDLLHKVEQSQEHSVEANVSRIPEAITSAEYVGQFQNSQSSGSQGFCLQLAPPSPDNVQFLNQPSKPQPDIFRPHPLSSKNVEGAFQGRRRQINYPPKMEETLDLLHKVEQSQEHSVEANVSRIPEAITSAEYVGQFQNSQSSGSQGFCLQLAPPSPDNVQFLNQPSKPQPDIFRPHPLSSKNVEGSFSRQEKTNQLSSQNGGDVSLSGRKMVNTHELQGQDMAAKQTSTLSKTVQSNHQTFGRYLPSNNFPKDNMRHDEHMGGSGESDKPKMTAKRVKDSDVHIQKVASEGEQQSPSRSDGLNQKDSTNLMLHFGQAVAQSFSNKNHSASP</sequence>
<feature type="compositionally biased region" description="Basic and acidic residues" evidence="1">
    <location>
        <begin position="552"/>
        <end position="583"/>
    </location>
</feature>
<dbReference type="Proteomes" id="UP000886595">
    <property type="component" value="Unassembled WGS sequence"/>
</dbReference>
<keyword evidence="3" id="KW-1185">Reference proteome</keyword>
<dbReference type="AlphaFoldDB" id="A0A8X8ATD0"/>
<feature type="region of interest" description="Disordered" evidence="1">
    <location>
        <begin position="200"/>
        <end position="220"/>
    </location>
</feature>
<feature type="compositionally biased region" description="Polar residues" evidence="1">
    <location>
        <begin position="49"/>
        <end position="63"/>
    </location>
</feature>
<dbReference type="PANTHER" id="PTHR31267">
    <property type="entry name" value="DENTIN SIALOPHOSPHOPROTEIN-LIKE PROTEIN"/>
    <property type="match status" value="1"/>
</dbReference>
<name>A0A8X8ATD0_BRACI</name>
<accession>A0A8X8ATD0</accession>
<feature type="region of interest" description="Disordered" evidence="1">
    <location>
        <begin position="49"/>
        <end position="88"/>
    </location>
</feature>
<feature type="compositionally biased region" description="Polar residues" evidence="1">
    <location>
        <begin position="456"/>
        <end position="465"/>
    </location>
</feature>
<organism evidence="2 3">
    <name type="scientific">Brassica carinata</name>
    <name type="common">Ethiopian mustard</name>
    <name type="synonym">Abyssinian cabbage</name>
    <dbReference type="NCBI Taxonomy" id="52824"/>
    <lineage>
        <taxon>Eukaryota</taxon>
        <taxon>Viridiplantae</taxon>
        <taxon>Streptophyta</taxon>
        <taxon>Embryophyta</taxon>
        <taxon>Tracheophyta</taxon>
        <taxon>Spermatophyta</taxon>
        <taxon>Magnoliopsida</taxon>
        <taxon>eudicotyledons</taxon>
        <taxon>Gunneridae</taxon>
        <taxon>Pentapetalae</taxon>
        <taxon>rosids</taxon>
        <taxon>malvids</taxon>
        <taxon>Brassicales</taxon>
        <taxon>Brassicaceae</taxon>
        <taxon>Brassiceae</taxon>
        <taxon>Brassica</taxon>
    </lineage>
</organism>
<feature type="compositionally biased region" description="Polar residues" evidence="1">
    <location>
        <begin position="590"/>
        <end position="609"/>
    </location>
</feature>
<dbReference type="EMBL" id="JAAMPC010000005">
    <property type="protein sequence ID" value="KAG2310032.1"/>
    <property type="molecule type" value="Genomic_DNA"/>
</dbReference>
<proteinExistence type="predicted"/>
<feature type="compositionally biased region" description="Polar residues" evidence="1">
    <location>
        <begin position="524"/>
        <end position="550"/>
    </location>
</feature>
<feature type="region of interest" description="Disordered" evidence="1">
    <location>
        <begin position="442"/>
        <end position="630"/>
    </location>
</feature>
<feature type="compositionally biased region" description="Polar residues" evidence="1">
    <location>
        <begin position="478"/>
        <end position="501"/>
    </location>
</feature>